<protein>
    <submittedName>
        <fullName evidence="1">Uncharacterized protein</fullName>
    </submittedName>
</protein>
<dbReference type="AlphaFoldDB" id="A0A2V4DQ79"/>
<dbReference type="EMBL" id="QGLO01000004">
    <property type="protein sequence ID" value="PXY92108.1"/>
    <property type="molecule type" value="Genomic_DNA"/>
</dbReference>
<reference evidence="1 2" key="1">
    <citation type="submission" date="2018-05" db="EMBL/GenBank/DDBJ databases">
        <title>Reference genomes for bee gut microbiota database.</title>
        <authorList>
            <person name="Ellegaard K.M."/>
        </authorList>
    </citation>
    <scope>NUCLEOTIDE SEQUENCE [LARGE SCALE GENOMIC DNA]</scope>
    <source>
        <strain evidence="1 2">ESL0172</strain>
    </source>
</reference>
<sequence>MTGKIKLPALEIFMTAVDAVEFSKVLKDQIQSVKFITQGIWPDRNVPIFDILDIETAKNIDFGIINTDILSIEDYKKNYVGHYPNSTDYHNAVVGEGLVRFSCSELADYDTESLRNGRITASYDEVKEPETDKFVKAVWKIFKKGAKKVYLINRETGQIADKPETRFFAWPNAAKKFNGEDGHYLTNHAFAYFVAKDV</sequence>
<comment type="caution">
    <text evidence="1">The sequence shown here is derived from an EMBL/GenBank/DDBJ whole genome shotgun (WGS) entry which is preliminary data.</text>
</comment>
<dbReference type="Proteomes" id="UP000247673">
    <property type="component" value="Unassembled WGS sequence"/>
</dbReference>
<dbReference type="OrthoDB" id="6454754at2"/>
<evidence type="ECO:0000313" key="2">
    <source>
        <dbReference type="Proteomes" id="UP000247673"/>
    </source>
</evidence>
<dbReference type="RefSeq" id="WP_110447994.1">
    <property type="nucleotide sequence ID" value="NZ_CP132381.1"/>
</dbReference>
<organism evidence="1 2">
    <name type="scientific">Gilliamella apis</name>
    <dbReference type="NCBI Taxonomy" id="1970738"/>
    <lineage>
        <taxon>Bacteria</taxon>
        <taxon>Pseudomonadati</taxon>
        <taxon>Pseudomonadota</taxon>
        <taxon>Gammaproteobacteria</taxon>
        <taxon>Orbales</taxon>
        <taxon>Orbaceae</taxon>
        <taxon>Gilliamella</taxon>
    </lineage>
</organism>
<gene>
    <name evidence="1" type="ORF">DKK78_07360</name>
</gene>
<proteinExistence type="predicted"/>
<evidence type="ECO:0000313" key="1">
    <source>
        <dbReference type="EMBL" id="PXY92108.1"/>
    </source>
</evidence>
<keyword evidence="2" id="KW-1185">Reference proteome</keyword>
<name>A0A2V4DQ79_9GAMM</name>
<accession>A0A2V4DQ79</accession>